<dbReference type="EMBL" id="BTSY01000005">
    <property type="protein sequence ID" value="GMT30247.1"/>
    <property type="molecule type" value="Genomic_DNA"/>
</dbReference>
<evidence type="ECO:0000313" key="3">
    <source>
        <dbReference type="Proteomes" id="UP001432322"/>
    </source>
</evidence>
<name>A0AAV5WED4_9BILA</name>
<feature type="coiled-coil region" evidence="1">
    <location>
        <begin position="12"/>
        <end position="39"/>
    </location>
</feature>
<dbReference type="AlphaFoldDB" id="A0AAV5WED4"/>
<feature type="non-terminal residue" evidence="2">
    <location>
        <position position="1"/>
    </location>
</feature>
<comment type="caution">
    <text evidence="2">The sequence shown here is derived from an EMBL/GenBank/DDBJ whole genome shotgun (WGS) entry which is preliminary data.</text>
</comment>
<organism evidence="2 3">
    <name type="scientific">Pristionchus fissidentatus</name>
    <dbReference type="NCBI Taxonomy" id="1538716"/>
    <lineage>
        <taxon>Eukaryota</taxon>
        <taxon>Metazoa</taxon>
        <taxon>Ecdysozoa</taxon>
        <taxon>Nematoda</taxon>
        <taxon>Chromadorea</taxon>
        <taxon>Rhabditida</taxon>
        <taxon>Rhabditina</taxon>
        <taxon>Diplogasteromorpha</taxon>
        <taxon>Diplogasteroidea</taxon>
        <taxon>Neodiplogasteridae</taxon>
        <taxon>Pristionchus</taxon>
    </lineage>
</organism>
<protein>
    <submittedName>
        <fullName evidence="2">Uncharacterized protein</fullName>
    </submittedName>
</protein>
<feature type="non-terminal residue" evidence="2">
    <location>
        <position position="268"/>
    </location>
</feature>
<evidence type="ECO:0000256" key="1">
    <source>
        <dbReference type="SAM" id="Coils"/>
    </source>
</evidence>
<accession>A0AAV5WED4</accession>
<keyword evidence="3" id="KW-1185">Reference proteome</keyword>
<reference evidence="2" key="1">
    <citation type="submission" date="2023-10" db="EMBL/GenBank/DDBJ databases">
        <title>Genome assembly of Pristionchus species.</title>
        <authorList>
            <person name="Yoshida K."/>
            <person name="Sommer R.J."/>
        </authorList>
    </citation>
    <scope>NUCLEOTIDE SEQUENCE</scope>
    <source>
        <strain evidence="2">RS5133</strain>
    </source>
</reference>
<evidence type="ECO:0000313" key="2">
    <source>
        <dbReference type="EMBL" id="GMT30247.1"/>
    </source>
</evidence>
<dbReference type="Proteomes" id="UP001432322">
    <property type="component" value="Unassembled WGS sequence"/>
</dbReference>
<sequence length="268" mass="30178">FSHGVNPLWLMRQRLQDEKEKALNRKMQIENEINAVNQQVAHNFARIIAQAISRSLDLMGQVKKVGKIRSEEIQHRITAIDIALNETTSTAVRAKMVNDPCLNKYQAELAISNRVRGVHEHAKEKNRLDLAPVLNLSFSNVVLGHIASLGKLIITNLVDDNGSVQQVATFPTSIVVDMQLRRHLNVHFLDKFHEALLLSKQRRTNLDDRSYSQIGRMVAPMIVIPPRTNSVQIVAEYDPVLGVHCYRLRNPLNGVEAGDKLAVNNPNV</sequence>
<proteinExistence type="predicted"/>
<gene>
    <name evidence="2" type="ORF">PFISCL1PPCAC_21544</name>
</gene>
<keyword evidence="1" id="KW-0175">Coiled coil</keyword>